<feature type="domain" description="RNase III" evidence="21">
    <location>
        <begin position="1681"/>
        <end position="1828"/>
    </location>
</feature>
<dbReference type="Gene3D" id="3.30.160.380">
    <property type="entry name" value="Dicer dimerisation domain"/>
    <property type="match status" value="1"/>
</dbReference>
<dbReference type="PROSITE" id="PS50142">
    <property type="entry name" value="RNASE_3_2"/>
    <property type="match status" value="2"/>
</dbReference>
<dbReference type="InterPro" id="IPR011545">
    <property type="entry name" value="DEAD/DEAH_box_helicase_dom"/>
</dbReference>
<dbReference type="PROSITE" id="PS51192">
    <property type="entry name" value="HELICASE_ATP_BIND_1"/>
    <property type="match status" value="1"/>
</dbReference>
<evidence type="ECO:0000313" key="27">
    <source>
        <dbReference type="Proteomes" id="UP000626092"/>
    </source>
</evidence>
<evidence type="ECO:0000256" key="8">
    <source>
        <dbReference type="ARBA" id="ARBA00022759"/>
    </source>
</evidence>
<protein>
    <submittedName>
        <fullName evidence="26">Uncharacterized protein</fullName>
    </submittedName>
</protein>
<keyword evidence="12" id="KW-0460">Magnesium</keyword>
<dbReference type="GO" id="GO:0030422">
    <property type="term" value="P:siRNA processing"/>
    <property type="evidence" value="ECO:0007669"/>
    <property type="project" value="TreeGrafter"/>
</dbReference>
<dbReference type="Gene3D" id="3.40.50.300">
    <property type="entry name" value="P-loop containing nucleotide triphosphate hydrolases"/>
    <property type="match status" value="3"/>
</dbReference>
<organism evidence="26 27">
    <name type="scientific">Rhododendron simsii</name>
    <name type="common">Sims's rhododendron</name>
    <dbReference type="NCBI Taxonomy" id="118357"/>
    <lineage>
        <taxon>Eukaryota</taxon>
        <taxon>Viridiplantae</taxon>
        <taxon>Streptophyta</taxon>
        <taxon>Embryophyta</taxon>
        <taxon>Tracheophyta</taxon>
        <taxon>Spermatophyta</taxon>
        <taxon>Magnoliopsida</taxon>
        <taxon>eudicotyledons</taxon>
        <taxon>Gunneridae</taxon>
        <taxon>Pentapetalae</taxon>
        <taxon>asterids</taxon>
        <taxon>Ericales</taxon>
        <taxon>Ericaceae</taxon>
        <taxon>Ericoideae</taxon>
        <taxon>Rhodoreae</taxon>
        <taxon>Rhododendron</taxon>
    </lineage>
</organism>
<dbReference type="PROSITE" id="PS51327">
    <property type="entry name" value="DICER_DSRBF"/>
    <property type="match status" value="1"/>
</dbReference>
<dbReference type="Gene3D" id="1.10.1520.10">
    <property type="entry name" value="Ribonuclease III domain"/>
    <property type="match status" value="2"/>
</dbReference>
<feature type="domain" description="DRBM" evidence="20">
    <location>
        <begin position="1854"/>
        <end position="1921"/>
    </location>
</feature>
<dbReference type="Pfam" id="PF02170">
    <property type="entry name" value="PAZ"/>
    <property type="match status" value="1"/>
</dbReference>
<evidence type="ECO:0000256" key="15">
    <source>
        <dbReference type="ARBA" id="ARBA00023211"/>
    </source>
</evidence>
<dbReference type="GO" id="GO:0003723">
    <property type="term" value="F:RNA binding"/>
    <property type="evidence" value="ECO:0007669"/>
    <property type="project" value="UniProtKB-UniRule"/>
</dbReference>
<evidence type="ECO:0000256" key="13">
    <source>
        <dbReference type="ARBA" id="ARBA00022884"/>
    </source>
</evidence>
<feature type="domain" description="Dicer dsRNA-binding fold" evidence="25">
    <location>
        <begin position="687"/>
        <end position="773"/>
    </location>
</feature>
<dbReference type="InterPro" id="IPR014720">
    <property type="entry name" value="dsRBD_dom"/>
</dbReference>
<evidence type="ECO:0000256" key="7">
    <source>
        <dbReference type="ARBA" id="ARBA00022741"/>
    </source>
</evidence>
<feature type="compositionally biased region" description="Polar residues" evidence="19">
    <location>
        <begin position="38"/>
        <end position="48"/>
    </location>
</feature>
<keyword evidence="15" id="KW-0464">Manganese</keyword>
<name>A0A834GWP4_RHOSS</name>
<dbReference type="InterPro" id="IPR027417">
    <property type="entry name" value="P-loop_NTPase"/>
</dbReference>
<evidence type="ECO:0000256" key="10">
    <source>
        <dbReference type="ARBA" id="ARBA00022806"/>
    </source>
</evidence>
<keyword evidence="4" id="KW-0540">Nuclease</keyword>
<dbReference type="Gene3D" id="2.170.260.10">
    <property type="entry name" value="paz domain"/>
    <property type="match status" value="1"/>
</dbReference>
<keyword evidence="5" id="KW-0479">Metal-binding</keyword>
<evidence type="ECO:0000259" key="25">
    <source>
        <dbReference type="PROSITE" id="PS51327"/>
    </source>
</evidence>
<dbReference type="GO" id="GO:0005634">
    <property type="term" value="C:nucleus"/>
    <property type="evidence" value="ECO:0007669"/>
    <property type="project" value="UniProtKB-SubCell"/>
</dbReference>
<dbReference type="Pfam" id="PF00271">
    <property type="entry name" value="Helicase_C"/>
    <property type="match status" value="1"/>
</dbReference>
<keyword evidence="8" id="KW-0255">Endonuclease</keyword>
<dbReference type="PANTHER" id="PTHR14950">
    <property type="entry name" value="DICER-RELATED"/>
    <property type="match status" value="1"/>
</dbReference>
<dbReference type="SMART" id="SM00535">
    <property type="entry name" value="RIBOc"/>
    <property type="match status" value="2"/>
</dbReference>
<evidence type="ECO:0000256" key="14">
    <source>
        <dbReference type="ARBA" id="ARBA00023158"/>
    </source>
</evidence>
<dbReference type="Pfam" id="PF00270">
    <property type="entry name" value="DEAD"/>
    <property type="match status" value="1"/>
</dbReference>
<dbReference type="Pfam" id="PF00035">
    <property type="entry name" value="dsrm"/>
    <property type="match status" value="1"/>
</dbReference>
<dbReference type="SMART" id="SM00358">
    <property type="entry name" value="DSRM"/>
    <property type="match status" value="1"/>
</dbReference>
<dbReference type="PROSITE" id="PS50821">
    <property type="entry name" value="PAZ"/>
    <property type="match status" value="1"/>
</dbReference>
<dbReference type="SUPFAM" id="SSF69065">
    <property type="entry name" value="RNase III domain-like"/>
    <property type="match status" value="2"/>
</dbReference>
<evidence type="ECO:0000256" key="9">
    <source>
        <dbReference type="ARBA" id="ARBA00022801"/>
    </source>
</evidence>
<feature type="domain" description="Helicase ATP-binding" evidence="23">
    <location>
        <begin position="104"/>
        <end position="335"/>
    </location>
</feature>
<dbReference type="OrthoDB" id="6513042at2759"/>
<evidence type="ECO:0000259" key="23">
    <source>
        <dbReference type="PROSITE" id="PS51192"/>
    </source>
</evidence>
<comment type="cofactor">
    <cofactor evidence="1">
        <name>Mn(2+)</name>
        <dbReference type="ChEBI" id="CHEBI:29035"/>
    </cofactor>
</comment>
<evidence type="ECO:0000256" key="3">
    <source>
        <dbReference type="ARBA" id="ARBA00004123"/>
    </source>
</evidence>
<evidence type="ECO:0000256" key="19">
    <source>
        <dbReference type="SAM" id="MobiDB-lite"/>
    </source>
</evidence>
<dbReference type="PROSITE" id="PS00517">
    <property type="entry name" value="RNASE_3_1"/>
    <property type="match status" value="1"/>
</dbReference>
<keyword evidence="7" id="KW-0547">Nucleotide-binding</keyword>
<feature type="region of interest" description="Disordered" evidence="19">
    <location>
        <begin position="19"/>
        <end position="56"/>
    </location>
</feature>
<dbReference type="InterPro" id="IPR036389">
    <property type="entry name" value="RNase_III_sf"/>
</dbReference>
<evidence type="ECO:0000256" key="18">
    <source>
        <dbReference type="PROSITE-ProRule" id="PRU00657"/>
    </source>
</evidence>
<evidence type="ECO:0000256" key="11">
    <source>
        <dbReference type="ARBA" id="ARBA00022840"/>
    </source>
</evidence>
<dbReference type="Pfam" id="PF03368">
    <property type="entry name" value="Dicer_dimer"/>
    <property type="match status" value="1"/>
</dbReference>
<keyword evidence="11" id="KW-0067">ATP-binding</keyword>
<comment type="subcellular location">
    <subcellularLocation>
        <location evidence="3">Nucleus</location>
    </subcellularLocation>
</comment>
<dbReference type="PANTHER" id="PTHR14950:SF70">
    <property type="entry name" value="ENDORIBONUCLEASE DICER HOMOLOG 2"/>
    <property type="match status" value="1"/>
</dbReference>
<evidence type="ECO:0000256" key="6">
    <source>
        <dbReference type="ARBA" id="ARBA00022737"/>
    </source>
</evidence>
<accession>A0A834GWP4</accession>
<evidence type="ECO:0000256" key="2">
    <source>
        <dbReference type="ARBA" id="ARBA00001946"/>
    </source>
</evidence>
<evidence type="ECO:0000256" key="5">
    <source>
        <dbReference type="ARBA" id="ARBA00022723"/>
    </source>
</evidence>
<dbReference type="FunFam" id="3.30.160.380:FF:000001">
    <property type="entry name" value="Endoribonuclease dicer-like 1"/>
    <property type="match status" value="1"/>
</dbReference>
<keyword evidence="16" id="KW-0539">Nucleus</keyword>
<dbReference type="Proteomes" id="UP000626092">
    <property type="component" value="Unassembled WGS sequence"/>
</dbReference>
<dbReference type="SMART" id="SM00949">
    <property type="entry name" value="PAZ"/>
    <property type="match status" value="1"/>
</dbReference>
<keyword evidence="27" id="KW-1185">Reference proteome</keyword>
<dbReference type="CDD" id="cd18802">
    <property type="entry name" value="SF2_C_dicer"/>
    <property type="match status" value="1"/>
</dbReference>
<dbReference type="InterPro" id="IPR014001">
    <property type="entry name" value="Helicase_ATP-bd"/>
</dbReference>
<keyword evidence="14" id="KW-0943">RNA-mediated gene silencing</keyword>
<dbReference type="FunFam" id="1.10.1520.10:FF:000013">
    <property type="entry name" value="Endoribonuclease Dicer homolog 2"/>
    <property type="match status" value="1"/>
</dbReference>
<comment type="cofactor">
    <cofactor evidence="2">
        <name>Mg(2+)</name>
        <dbReference type="ChEBI" id="CHEBI:18420"/>
    </cofactor>
</comment>
<reference evidence="26" key="1">
    <citation type="submission" date="2019-11" db="EMBL/GenBank/DDBJ databases">
        <authorList>
            <person name="Liu Y."/>
            <person name="Hou J."/>
            <person name="Li T.-Q."/>
            <person name="Guan C.-H."/>
            <person name="Wu X."/>
            <person name="Wu H.-Z."/>
            <person name="Ling F."/>
            <person name="Zhang R."/>
            <person name="Shi X.-G."/>
            <person name="Ren J.-P."/>
            <person name="Chen E.-F."/>
            <person name="Sun J.-M."/>
        </authorList>
    </citation>
    <scope>NUCLEOTIDE SEQUENCE</scope>
    <source>
        <strain evidence="26">Adult_tree_wgs_1</strain>
        <tissue evidence="26">Leaves</tissue>
    </source>
</reference>
<feature type="domain" description="PAZ" evidence="22">
    <location>
        <begin position="954"/>
        <end position="1067"/>
    </location>
</feature>
<dbReference type="FunFam" id="3.40.50.300:FF:000420">
    <property type="entry name" value="Endoribonuclease dicer-like 1"/>
    <property type="match status" value="1"/>
</dbReference>
<evidence type="ECO:0000256" key="12">
    <source>
        <dbReference type="ARBA" id="ARBA00022842"/>
    </source>
</evidence>
<dbReference type="SUPFAM" id="SSF52540">
    <property type="entry name" value="P-loop containing nucleoside triphosphate hydrolases"/>
    <property type="match status" value="1"/>
</dbReference>
<evidence type="ECO:0000256" key="1">
    <source>
        <dbReference type="ARBA" id="ARBA00001936"/>
    </source>
</evidence>
<dbReference type="GO" id="GO:0046872">
    <property type="term" value="F:metal ion binding"/>
    <property type="evidence" value="ECO:0007669"/>
    <property type="project" value="UniProtKB-KW"/>
</dbReference>
<dbReference type="GO" id="GO:0005524">
    <property type="term" value="F:ATP binding"/>
    <property type="evidence" value="ECO:0007669"/>
    <property type="project" value="UniProtKB-KW"/>
</dbReference>
<dbReference type="CDD" id="cd00593">
    <property type="entry name" value="RIBOc"/>
    <property type="match status" value="2"/>
</dbReference>
<dbReference type="Gene3D" id="3.30.160.20">
    <property type="match status" value="1"/>
</dbReference>
<dbReference type="GO" id="GO:0004386">
    <property type="term" value="F:helicase activity"/>
    <property type="evidence" value="ECO:0007669"/>
    <property type="project" value="UniProtKB-KW"/>
</dbReference>
<comment type="caution">
    <text evidence="26">The sequence shown here is derived from an EMBL/GenBank/DDBJ whole genome shotgun (WGS) entry which is preliminary data.</text>
</comment>
<evidence type="ECO:0000256" key="16">
    <source>
        <dbReference type="ARBA" id="ARBA00023242"/>
    </source>
</evidence>
<gene>
    <name evidence="26" type="ORF">RHSIM_Rhsim05G0165200</name>
</gene>
<comment type="similarity">
    <text evidence="17 18">Belongs to the helicase family. Dicer subfamily.</text>
</comment>
<dbReference type="InterPro" id="IPR003100">
    <property type="entry name" value="PAZ_dom"/>
</dbReference>
<feature type="domain" description="Helicase C-terminal" evidence="24">
    <location>
        <begin position="502"/>
        <end position="666"/>
    </location>
</feature>
<dbReference type="SUPFAM" id="SSF101690">
    <property type="entry name" value="PAZ domain"/>
    <property type="match status" value="1"/>
</dbReference>
<evidence type="ECO:0000256" key="4">
    <source>
        <dbReference type="ARBA" id="ARBA00022722"/>
    </source>
</evidence>
<keyword evidence="10" id="KW-0347">Helicase</keyword>
<dbReference type="InterPro" id="IPR005034">
    <property type="entry name" value="Dicer_dimerisation"/>
</dbReference>
<evidence type="ECO:0000259" key="22">
    <source>
        <dbReference type="PROSITE" id="PS50821"/>
    </source>
</evidence>
<dbReference type="EMBL" id="WJXA01000005">
    <property type="protein sequence ID" value="KAF7143263.1"/>
    <property type="molecule type" value="Genomic_DNA"/>
</dbReference>
<dbReference type="GO" id="GO:0004525">
    <property type="term" value="F:ribonuclease III activity"/>
    <property type="evidence" value="ECO:0007669"/>
    <property type="project" value="InterPro"/>
</dbReference>
<dbReference type="Pfam" id="PF00636">
    <property type="entry name" value="Ribonuclease_3"/>
    <property type="match status" value="2"/>
</dbReference>
<evidence type="ECO:0000313" key="26">
    <source>
        <dbReference type="EMBL" id="KAF7143263.1"/>
    </source>
</evidence>
<evidence type="ECO:0000259" key="20">
    <source>
        <dbReference type="PROSITE" id="PS50137"/>
    </source>
</evidence>
<dbReference type="FunFam" id="1.10.1520.10:FF:000004">
    <property type="entry name" value="Endoribonuclease dicer-like 1"/>
    <property type="match status" value="1"/>
</dbReference>
<dbReference type="InterPro" id="IPR038248">
    <property type="entry name" value="Dicer_dimer_sf"/>
</dbReference>
<dbReference type="SMART" id="SM00487">
    <property type="entry name" value="DEXDc"/>
    <property type="match status" value="1"/>
</dbReference>
<keyword evidence="6" id="KW-0677">Repeat</keyword>
<sequence>MAVINWVWLDLFGSTSIGKEKKDRGWSSEANRLEGPATRSSYAGTASLTPPHGKKKTHMCSVRWQKEAKKKKAITMDPIEVNSSGTQKLYTDPLPFARSYQMEALEKAIKQNTIVFLETGSGKTLIAIMLLRSYAYFLRKPSPYIAVFLVPTVVLVTQQAEAVEMHTDLKVGKYWGEMGVDYWDAATWKQQVEEYEVLVMTPMILLDALSHSFLRLDMIKVLIFDECHNARGRSDYACIMTCAFFLASLLKSSGETHVLSIRDHLGMQEKIMAIEGDGASLWCRCRYLWRSIQEFYHRLLQSNNSQLPRIFGMTASPIKAKGSGIASTYWQQISDLENLMNSKVYTVESESVLAKFIPFSTTKLKIYEHVDVPNAILNSVGNGLVHLRRKHETALEASNLNESAAESTGKKISKLFLTFLFCLEELGVWLAFKAAESLSCEEIELFTWGNLDISGETIVRDFISDALKVFSNHVPAAPWRSIGDDIYASKDAGYLSSKVICLIEALLQYRDLKDLRCIVFVQRIITAVVLKKLLSELLPKMVGWKTEYTAGNNFDFQSQSRKEQNRIVEEFRQGIVNIIVATSILEEGLDVQRCNLVIRFDPSSTVCSFIQSRGRARMQNSEFLIMVRSGDTSMLNKVRDYIASGDIMRAESLRHASLPCAPLDNELFDEVFYRVESTGAIVTLSSSVSLIYFYCSRLPGDGYFKPSPRFEIIKELKICKLNFPKSCPIQTVSVEGNIKMLKQLACLEACKQLHQIGALTDNLVPDIMAEEAEAQELGYEPYVDEQACYVPPELVSQWANDSAKSYHCYLIELNRDFEYDVPLHHILLAVRTKLECDDGSMAFGLEVDRGKLTVRMKYIGELHLKSEQVLLCQRFQVTLFRILLDHNLKKLREVLNGFPSRNDVAVFDYLLLPCTSSYANPSTIIIDWKCVSSVLFPCEKGWHNHTHCSAPNSSGHQVHTKNGLVCSCTLEDCLVYTPHNGHIYSIFGTLDDMDGNSLLNLKNEVITYKQYFKSRHGIDLLFGRESLLKGKNIFPVLNCLQRCRQHKEREASNTFVELPPELCFIIMSPLSIATLYSFSFVPSILHRIECLLIAVNLRKMHLDQCTQNVVIPTIKEFFWVMNLSSATASPMLVADSMPTSSWSALMVPLPSNSTHMSSVTLIPPVPGNWVAPKFMPPTSAVVSSLDDVSSEISRWQFPLHDWWENPYSDQMTIERNVLRCANIVIDVFGHRSANYSKSVAQEWRPKPTAAIPPPRPDPDVIIATTSTGGFSPPICIGDTNPSLFTSLVPPVVTSVLSVLLIFPVRIFGFISLPLSSIVLIQGTRNQLWASLSSASSVVLSSVPWVLLGDFIVVLRNWVVSVFIIRLFWTSTPAFINLKLMLPYPVTGTPMFQLCAKLKILKHVFVKLNQVHYGNTASDEKEANQSLRIFKCTRHEIYEEVKHIIVDYFTKVLGSDIPYPHDGMLRVSNFITPGLSDAQLAAQVSEISDGEIKSTRWLAPSWPSFGSLRYKVLEAITTKKCQEIFHLESLETLGDSFLKYAASQQLFKTYQNHHEGLLSVRKDKIISNAALCKLGCDRKLPGFIRNEPFDPKTWIIPGDQSRDYALEEEFLPTSRKIYNRGSTKIKSKTVADVVEALIGAFLSTGGQEAALAFIDWLGIKVDFVNVPYERQFPVQPEKLVNIKFFESLLNYSFRDASLLVEALTHGSYMLPEIPGCYQRLEFLGDAVLDYVITTHLYRKYPGMSPGLLTDLRSASVNNDCYARSAMKAGLHKHILHASHDLHKHIVTTVENFEQLSMATTFGWESETTFPKVLGDIIESLAGAIFVDSGYNEYIVFQSIRPLLEPLITPETVRLHPVRELHELCQKEHYNMKKDVVSSDKGVASLTIEIEANGVSYKHTCAASDKKTAKKLASKAILKSLKEQIIFDAHA</sequence>
<evidence type="ECO:0000259" key="24">
    <source>
        <dbReference type="PROSITE" id="PS51194"/>
    </source>
</evidence>
<dbReference type="InterPro" id="IPR000999">
    <property type="entry name" value="RNase_III_dom"/>
</dbReference>
<keyword evidence="9" id="KW-0378">Hydrolase</keyword>
<keyword evidence="13 18" id="KW-0694">RNA-binding</keyword>
<dbReference type="PROSITE" id="PS50137">
    <property type="entry name" value="DS_RBD"/>
    <property type="match status" value="1"/>
</dbReference>
<feature type="domain" description="RNase III" evidence="21">
    <location>
        <begin position="1513"/>
        <end position="1645"/>
    </location>
</feature>
<proteinExistence type="inferred from homology"/>
<dbReference type="InterPro" id="IPR001650">
    <property type="entry name" value="Helicase_C-like"/>
</dbReference>
<dbReference type="InterPro" id="IPR036085">
    <property type="entry name" value="PAZ_dom_sf"/>
</dbReference>
<dbReference type="CDD" id="cd18034">
    <property type="entry name" value="DEXHc_dicer"/>
    <property type="match status" value="1"/>
</dbReference>
<evidence type="ECO:0000259" key="21">
    <source>
        <dbReference type="PROSITE" id="PS50142"/>
    </source>
</evidence>
<dbReference type="SMART" id="SM00490">
    <property type="entry name" value="HELICc"/>
    <property type="match status" value="1"/>
</dbReference>
<dbReference type="PROSITE" id="PS51194">
    <property type="entry name" value="HELICASE_CTER"/>
    <property type="match status" value="1"/>
</dbReference>
<dbReference type="SUPFAM" id="SSF54768">
    <property type="entry name" value="dsRNA-binding domain-like"/>
    <property type="match status" value="1"/>
</dbReference>
<evidence type="ECO:0000256" key="17">
    <source>
        <dbReference type="ARBA" id="ARBA00035116"/>
    </source>
</evidence>
<dbReference type="GO" id="GO:0005737">
    <property type="term" value="C:cytoplasm"/>
    <property type="evidence" value="ECO:0007669"/>
    <property type="project" value="TreeGrafter"/>
</dbReference>